<sequence length="679" mass="76762">MTQSEGKLLTISTDMFMMMPGLCNRGNSLHVYLAILMVIFVAREGFGCFPMQDVFKDSCLWIQTTSMGSRNRISICNEKGTPMIIESEGIGTNRAQDRTLECLRVYNEHRYLVKVYRSKIFLGYQCLKFSSLTDRVVRQEKTAVVAKENKLNCEDESLYTADEAVLIASLINDEPKKCVLSGGFQLLMHMGGSSTESLRCQENVQVYNPRIQFQCDEKDSPNVLIDLGKACTPQVLWDSQSLRGRYVAHLRCLDSWQENKGTPKEFTTLLLAMRDSPRAYWCLHVKQIDSSGSEVLASSGEVLYQAFLTLDGRCVQNINGYHDVPKDSTMFGTLSSFVPRYSNKCKDDDYLRTCERNDQQSCFESLNCPSSCGRCKKKEKLQNCTFPTNMRGSWESFSHTDKKPALFVKERSVQSYRFGEFECRYPKEFGDVLGLYALVQSGVEPSCMPYYSCAQLISLAPGLLSFQMRPTLRDVYTGEIYSCQQTHEMVGFIRPEKTEETVTLLQKAKLKGASCNINKIQAYPTEAVTPGCQMLIHECYGACQLFHISLEAESCNNMTATEYGLNTQHTCLAEISLNDGSRALLTKLPNTEEYFCWLFVKAQLLIIRPDACNQNRIDSIFKFESEPQIIYDPLLRLLKTSSKTVSSNNKGILLGAGLDLIGVELLVFSFISTRQHFLA</sequence>
<gene>
    <name evidence="1" type="ORF">PoB_004530200</name>
</gene>
<evidence type="ECO:0000313" key="2">
    <source>
        <dbReference type="Proteomes" id="UP000735302"/>
    </source>
</evidence>
<protein>
    <recommendedName>
        <fullName evidence="3">ShKT domain-containing protein</fullName>
    </recommendedName>
</protein>
<comment type="caution">
    <text evidence="1">The sequence shown here is derived from an EMBL/GenBank/DDBJ whole genome shotgun (WGS) entry which is preliminary data.</text>
</comment>
<proteinExistence type="predicted"/>
<dbReference type="EMBL" id="BLXT01004995">
    <property type="protein sequence ID" value="GFO18797.1"/>
    <property type="molecule type" value="Genomic_DNA"/>
</dbReference>
<accession>A0AAV4BIP2</accession>
<name>A0AAV4BIP2_9GAST</name>
<reference evidence="1 2" key="1">
    <citation type="journal article" date="2021" name="Elife">
        <title>Chloroplast acquisition without the gene transfer in kleptoplastic sea slugs, Plakobranchus ocellatus.</title>
        <authorList>
            <person name="Maeda T."/>
            <person name="Takahashi S."/>
            <person name="Yoshida T."/>
            <person name="Shimamura S."/>
            <person name="Takaki Y."/>
            <person name="Nagai Y."/>
            <person name="Toyoda A."/>
            <person name="Suzuki Y."/>
            <person name="Arimoto A."/>
            <person name="Ishii H."/>
            <person name="Satoh N."/>
            <person name="Nishiyama T."/>
            <person name="Hasebe M."/>
            <person name="Maruyama T."/>
            <person name="Minagawa J."/>
            <person name="Obokata J."/>
            <person name="Shigenobu S."/>
        </authorList>
    </citation>
    <scope>NUCLEOTIDE SEQUENCE [LARGE SCALE GENOMIC DNA]</scope>
</reference>
<evidence type="ECO:0000313" key="1">
    <source>
        <dbReference type="EMBL" id="GFO18797.1"/>
    </source>
</evidence>
<organism evidence="1 2">
    <name type="scientific">Plakobranchus ocellatus</name>
    <dbReference type="NCBI Taxonomy" id="259542"/>
    <lineage>
        <taxon>Eukaryota</taxon>
        <taxon>Metazoa</taxon>
        <taxon>Spiralia</taxon>
        <taxon>Lophotrochozoa</taxon>
        <taxon>Mollusca</taxon>
        <taxon>Gastropoda</taxon>
        <taxon>Heterobranchia</taxon>
        <taxon>Euthyneura</taxon>
        <taxon>Panpulmonata</taxon>
        <taxon>Sacoglossa</taxon>
        <taxon>Placobranchoidea</taxon>
        <taxon>Plakobranchidae</taxon>
        <taxon>Plakobranchus</taxon>
    </lineage>
</organism>
<dbReference type="AlphaFoldDB" id="A0AAV4BIP2"/>
<evidence type="ECO:0008006" key="3">
    <source>
        <dbReference type="Google" id="ProtNLM"/>
    </source>
</evidence>
<keyword evidence="2" id="KW-1185">Reference proteome</keyword>
<dbReference type="Proteomes" id="UP000735302">
    <property type="component" value="Unassembled WGS sequence"/>
</dbReference>